<dbReference type="InterPro" id="IPR047774">
    <property type="entry name" value="SrfA-like"/>
</dbReference>
<feature type="compositionally biased region" description="Low complexity" evidence="1">
    <location>
        <begin position="198"/>
        <end position="207"/>
    </location>
</feature>
<gene>
    <name evidence="2" type="ORF">JJB79_02035</name>
</gene>
<organism evidence="2 3">
    <name type="scientific">Pantoea eucrina</name>
    <dbReference type="NCBI Taxonomy" id="472693"/>
    <lineage>
        <taxon>Bacteria</taxon>
        <taxon>Pseudomonadati</taxon>
        <taxon>Pseudomonadota</taxon>
        <taxon>Gammaproteobacteria</taxon>
        <taxon>Enterobacterales</taxon>
        <taxon>Erwiniaceae</taxon>
        <taxon>Pantoea</taxon>
    </lineage>
</organism>
<reference evidence="2 3" key="1">
    <citation type="submission" date="2021-01" db="EMBL/GenBank/DDBJ databases">
        <title>Complete genome sequence of Pantoea eucrina OB49, a heavy metal tolerant bacterium with PGPR potential isolated from wheat in Algeria.</title>
        <authorList>
            <person name="Lekired A."/>
            <person name="Ouzari I.H."/>
        </authorList>
    </citation>
    <scope>NUCLEOTIDE SEQUENCE [LARGE SCALE GENOMIC DNA]</scope>
    <source>
        <strain evidence="2 3">OB49</strain>
    </source>
</reference>
<protein>
    <recommendedName>
        <fullName evidence="4">SrfA</fullName>
    </recommendedName>
</protein>
<dbReference type="EMBL" id="JAFCXS010000001">
    <property type="protein sequence ID" value="MBM0746207.1"/>
    <property type="molecule type" value="Genomic_DNA"/>
</dbReference>
<dbReference type="RefSeq" id="WP_039384246.1">
    <property type="nucleotide sequence ID" value="NZ_CP083448.1"/>
</dbReference>
<name>A0ABS1Z1R5_9GAMM</name>
<dbReference type="NCBIfam" id="NF040486">
    <property type="entry name" value="SrfA_fam"/>
    <property type="match status" value="1"/>
</dbReference>
<dbReference type="Proteomes" id="UP000809137">
    <property type="component" value="Unassembled WGS sequence"/>
</dbReference>
<evidence type="ECO:0000256" key="1">
    <source>
        <dbReference type="SAM" id="MobiDB-lite"/>
    </source>
</evidence>
<proteinExistence type="predicted"/>
<accession>A0ABS1Z1R5</accession>
<evidence type="ECO:0008006" key="4">
    <source>
        <dbReference type="Google" id="ProtNLM"/>
    </source>
</evidence>
<sequence>MAKTFLRSGKLDSVLALGESGQPVWISALQIRETLRLRHQDALASCLAIPQASDSGDRLDWYAPHAGKVKSWLAASDSERRRALELLTQYQQALQALSERARAADKPALRLFGALLGKSFQFPDQQYVYLVDAKPVITFWGFVDPLARTRDDALACLRDTLELTLPALVAEPEPSVIPEPVRTEPVAEPEPETKPEPEAVTASEPVSPEAPPVAEPAAPAPVRRPSRLRPLALLLPAAAVAAGVTLWMQRSETPAPAADLTAAVAPAPVSAPVLPGVLVKAATLSATLPQRMAAAPAAPADAAPPEIVAEHTEAAKADDLVMTTDDARLGSVKFIDGTWRVTLRQTNLPTGKPPSLRYKIRNGKGTAWISQGDNIRCKADITAAMTSAGTMVVRSRYTASCSDKSRYRMPELICKAGDGIASCNAQYGAEQAFPLTIKRESK</sequence>
<dbReference type="GeneID" id="84691195"/>
<feature type="region of interest" description="Disordered" evidence="1">
    <location>
        <begin position="179"/>
        <end position="221"/>
    </location>
</feature>
<keyword evidence="3" id="KW-1185">Reference proteome</keyword>
<evidence type="ECO:0000313" key="2">
    <source>
        <dbReference type="EMBL" id="MBM0746207.1"/>
    </source>
</evidence>
<comment type="caution">
    <text evidence="2">The sequence shown here is derived from an EMBL/GenBank/DDBJ whole genome shotgun (WGS) entry which is preliminary data.</text>
</comment>
<evidence type="ECO:0000313" key="3">
    <source>
        <dbReference type="Proteomes" id="UP000809137"/>
    </source>
</evidence>